<sequence length="418" mass="46768">MAGEQFRKRRATDNISQNNPSPKKRKSTSTRKIAPNFPSFFYDELSEVPLTVDTLRELDRRTEERVRDIKTAVSTTRSLLRFSRRGGPDLRHLRGFPSPKPSSAIMEKTPSSISCRSRVTQSTRATGVSSRSGRSSAYDKGFQQHLIDYGIYPNGYEAGDGRPTFEPSDLDNIQEALYAKRASLSLSNFTQLAFQDFKSKNNRVTFESDVISTIIPVICGDSRIHSQQNVLFTELEPITSTDAVKPNPDFFDGAFLVDVNEDIRNDIVLRRKVIPTKHHSVPVASNFFMEVKGPDGNASVAQRQACYDGAYGARAMHALQNYGKAEPEYDGYVKTYSSTYHPATGSLQLYAHHITAPGATVLRNARELAKEHRDQVIQAANEKAAKAKEQSDKRDQESASWQDAHDALQEELAETCEH</sequence>
<evidence type="ECO:0000313" key="2">
    <source>
        <dbReference type="EMBL" id="TWU72957.1"/>
    </source>
</evidence>
<feature type="region of interest" description="Disordered" evidence="1">
    <location>
        <begin position="379"/>
        <end position="418"/>
    </location>
</feature>
<reference evidence="3" key="1">
    <citation type="submission" date="2018-12" db="EMBL/GenBank/DDBJ databases">
        <title>The complete genome of Metarhizium rileyi, a key fungal pathogen of Lepidoptera.</title>
        <authorList>
            <person name="Binneck E."/>
            <person name="Lastra C.C.L."/>
            <person name="Sosa-Gomez D.R."/>
        </authorList>
    </citation>
    <scope>NUCLEOTIDE SEQUENCE [LARGE SCALE GENOMIC DNA]</scope>
    <source>
        <strain evidence="3">Cep018-CH2</strain>
    </source>
</reference>
<evidence type="ECO:0000313" key="3">
    <source>
        <dbReference type="Proteomes" id="UP000317257"/>
    </source>
</evidence>
<gene>
    <name evidence="2" type="ORF">ED733_003366</name>
</gene>
<organism evidence="2 3">
    <name type="scientific">Metarhizium rileyi (strain RCEF 4871)</name>
    <name type="common">Nomuraea rileyi</name>
    <dbReference type="NCBI Taxonomy" id="1649241"/>
    <lineage>
        <taxon>Eukaryota</taxon>
        <taxon>Fungi</taxon>
        <taxon>Dikarya</taxon>
        <taxon>Ascomycota</taxon>
        <taxon>Pezizomycotina</taxon>
        <taxon>Sordariomycetes</taxon>
        <taxon>Hypocreomycetidae</taxon>
        <taxon>Hypocreales</taxon>
        <taxon>Clavicipitaceae</taxon>
        <taxon>Metarhizium</taxon>
    </lineage>
</organism>
<dbReference type="AlphaFoldDB" id="A0A5C6G768"/>
<evidence type="ECO:0000256" key="1">
    <source>
        <dbReference type="SAM" id="MobiDB-lite"/>
    </source>
</evidence>
<proteinExistence type="predicted"/>
<feature type="compositionally biased region" description="Acidic residues" evidence="1">
    <location>
        <begin position="409"/>
        <end position="418"/>
    </location>
</feature>
<name>A0A5C6G768_METRR</name>
<feature type="region of interest" description="Disordered" evidence="1">
    <location>
        <begin position="90"/>
        <end position="109"/>
    </location>
</feature>
<protein>
    <submittedName>
        <fullName evidence="2">Uncharacterized protein</fullName>
    </submittedName>
</protein>
<feature type="compositionally biased region" description="Basic and acidic residues" evidence="1">
    <location>
        <begin position="383"/>
        <end position="408"/>
    </location>
</feature>
<dbReference type="Proteomes" id="UP000317257">
    <property type="component" value="Unassembled WGS sequence"/>
</dbReference>
<feature type="region of interest" description="Disordered" evidence="1">
    <location>
        <begin position="1"/>
        <end position="32"/>
    </location>
</feature>
<comment type="caution">
    <text evidence="2">The sequence shown here is derived from an EMBL/GenBank/DDBJ whole genome shotgun (WGS) entry which is preliminary data.</text>
</comment>
<dbReference type="EMBL" id="SBHS01000022">
    <property type="protein sequence ID" value="TWU72957.1"/>
    <property type="molecule type" value="Genomic_DNA"/>
</dbReference>
<accession>A0A5C6G768</accession>